<protein>
    <recommendedName>
        <fullName evidence="3">Neur_chan_LBD domain-containing protein</fullName>
    </recommendedName>
</protein>
<organism evidence="1 2">
    <name type="scientific">Onchocerca flexuosa</name>
    <dbReference type="NCBI Taxonomy" id="387005"/>
    <lineage>
        <taxon>Eukaryota</taxon>
        <taxon>Metazoa</taxon>
        <taxon>Ecdysozoa</taxon>
        <taxon>Nematoda</taxon>
        <taxon>Chromadorea</taxon>
        <taxon>Rhabditida</taxon>
        <taxon>Spirurina</taxon>
        <taxon>Spiruromorpha</taxon>
        <taxon>Filarioidea</taxon>
        <taxon>Onchocercidae</taxon>
        <taxon>Onchocerca</taxon>
    </lineage>
</organism>
<proteinExistence type="predicted"/>
<accession>A0A3P7XUW3</accession>
<sequence length="89" mass="10240">MTLLRSIFEIDNLIFFPNYLNLLKYIYNFSKGQLLNSSNPRIAVNNISLARTSVYYENASALLVDLLSDYDMRLRPGFGGQYSGAFRFI</sequence>
<evidence type="ECO:0000313" key="2">
    <source>
        <dbReference type="Proteomes" id="UP000267606"/>
    </source>
</evidence>
<evidence type="ECO:0000313" key="1">
    <source>
        <dbReference type="EMBL" id="VDO69089.1"/>
    </source>
</evidence>
<gene>
    <name evidence="1" type="ORF">OFLC_LOCUS10519</name>
</gene>
<evidence type="ECO:0008006" key="3">
    <source>
        <dbReference type="Google" id="ProtNLM"/>
    </source>
</evidence>
<name>A0A3P7XUW3_9BILA</name>
<keyword evidence="2" id="KW-1185">Reference proteome</keyword>
<dbReference type="EMBL" id="UZAJ01014099">
    <property type="protein sequence ID" value="VDO69089.1"/>
    <property type="molecule type" value="Genomic_DNA"/>
</dbReference>
<dbReference type="AlphaFoldDB" id="A0A3P7XUW3"/>
<dbReference type="Proteomes" id="UP000267606">
    <property type="component" value="Unassembled WGS sequence"/>
</dbReference>
<reference evidence="1 2" key="1">
    <citation type="submission" date="2018-11" db="EMBL/GenBank/DDBJ databases">
        <authorList>
            <consortium name="Pathogen Informatics"/>
        </authorList>
    </citation>
    <scope>NUCLEOTIDE SEQUENCE [LARGE SCALE GENOMIC DNA]</scope>
</reference>